<evidence type="ECO:0000313" key="3">
    <source>
        <dbReference type="Proteomes" id="UP000326924"/>
    </source>
</evidence>
<organism evidence="2 3">
    <name type="scientific">Sphaerosporella brunnea</name>
    <dbReference type="NCBI Taxonomy" id="1250544"/>
    <lineage>
        <taxon>Eukaryota</taxon>
        <taxon>Fungi</taxon>
        <taxon>Dikarya</taxon>
        <taxon>Ascomycota</taxon>
        <taxon>Pezizomycotina</taxon>
        <taxon>Pezizomycetes</taxon>
        <taxon>Pezizales</taxon>
        <taxon>Pyronemataceae</taxon>
        <taxon>Sphaerosporella</taxon>
    </lineage>
</organism>
<feature type="compositionally biased region" description="Basic and acidic residues" evidence="1">
    <location>
        <begin position="58"/>
        <end position="67"/>
    </location>
</feature>
<proteinExistence type="predicted"/>
<gene>
    <name evidence="2" type="ORF">FN846DRAFT_902284</name>
</gene>
<comment type="caution">
    <text evidence="2">The sequence shown here is derived from an EMBL/GenBank/DDBJ whole genome shotgun (WGS) entry which is preliminary data.</text>
</comment>
<reference evidence="2 3" key="1">
    <citation type="submission" date="2019-09" db="EMBL/GenBank/DDBJ databases">
        <title>Draft genome of the ectomycorrhizal ascomycete Sphaerosporella brunnea.</title>
        <authorList>
            <consortium name="DOE Joint Genome Institute"/>
            <person name="Benucci G.M."/>
            <person name="Marozzi G."/>
            <person name="Antonielli L."/>
            <person name="Sanchez S."/>
            <person name="Marco P."/>
            <person name="Wang X."/>
            <person name="Falini L.B."/>
            <person name="Barry K."/>
            <person name="Haridas S."/>
            <person name="Lipzen A."/>
            <person name="Labutti K."/>
            <person name="Grigoriev I.V."/>
            <person name="Murat C."/>
            <person name="Martin F."/>
            <person name="Albertini E."/>
            <person name="Donnini D."/>
            <person name="Bonito G."/>
        </authorList>
    </citation>
    <scope>NUCLEOTIDE SEQUENCE [LARGE SCALE GENOMIC DNA]</scope>
    <source>
        <strain evidence="2 3">Sb_GMNB300</strain>
    </source>
</reference>
<feature type="region of interest" description="Disordered" evidence="1">
    <location>
        <begin position="1"/>
        <end position="85"/>
    </location>
</feature>
<dbReference type="AlphaFoldDB" id="A0A5J5FAA9"/>
<dbReference type="EMBL" id="VXIS01000008">
    <property type="protein sequence ID" value="KAA8914173.1"/>
    <property type="molecule type" value="Genomic_DNA"/>
</dbReference>
<name>A0A5J5FAA9_9PEZI</name>
<feature type="compositionally biased region" description="Polar residues" evidence="1">
    <location>
        <begin position="46"/>
        <end position="56"/>
    </location>
</feature>
<evidence type="ECO:0000313" key="2">
    <source>
        <dbReference type="EMBL" id="KAA8914173.1"/>
    </source>
</evidence>
<dbReference type="InParanoid" id="A0A5J5FAA9"/>
<sequence length="213" mass="23882">MSWTEIQVPTGPEKSATSQAPAKTIVSADNEQPFLKGSHGRKFLGSDQSDPCSSTMIHDAKNSKSRNESVSAPKPQTPVDSDANGSRVRVAERGMMNACGADRDVTMPEGIQTPRREQCPHLYPCFGHMDYAIRDEKYRFARIRLQGALEDWHELHDWWKTLMLAKSSLVFQLSKRSTFHSDVDEQLPGGDEHQAEVVEPANNFDDLRAVDVR</sequence>
<accession>A0A5J5FAA9</accession>
<keyword evidence="3" id="KW-1185">Reference proteome</keyword>
<evidence type="ECO:0000256" key="1">
    <source>
        <dbReference type="SAM" id="MobiDB-lite"/>
    </source>
</evidence>
<dbReference type="Proteomes" id="UP000326924">
    <property type="component" value="Unassembled WGS sequence"/>
</dbReference>
<protein>
    <submittedName>
        <fullName evidence="2">Uncharacterized protein</fullName>
    </submittedName>
</protein>